<dbReference type="CDD" id="cd02869">
    <property type="entry name" value="PseudoU_synth_RluA_like"/>
    <property type="match status" value="1"/>
</dbReference>
<sequence length="559" mass="64149">MLNTHFQYFSSPINDIKIPNKFTFPFYYEPHPLCEIATKEIIDYLKIQTDFDHNFGLNPSKKGIPIGKMFGVLVVKNKKNEIGYISAVSGKLAETNTHIKFVPPVYDMLTEDSYYLKEKNNLIAINSELESLEADINYNLLLSENKLAKNKAIADIQEKKEALNTAKKKRAIRREKAFNELSPENFILFKNELSKESLDAKHFFNNVKRYWEHTLKPTEDKLSVFTKQITNLKTLRKSKSVDLQMYIVEQYQFLNIKKEKQNLAELFSGTSVQNLPAGSGECSAPKLLQYAFLNDLKPIAMAEFWWGKSPNKEIRKHEQFYPACQGKCKPILSHMLSGIEMDTNPLLENPAIGKEIEVIFEDDQLIVICKPADFLSVPGINIQDSVYSRIKQQVKNISGPIIVHRLDMATSGLLVLAKNKEAHKFLQSQFINKTIKKRYTALLDGIVTENTGTITLPLRVDLDDRPRQLVCYEHGKPAKTNWEVIERKNGKTKIHFYPISGRTHQLRVHASHNLGLNIPIVGDDLYGKKSDRLYLHADTLDFLHPITKEKMLFTKKSDF</sequence>
<dbReference type="GO" id="GO:0003723">
    <property type="term" value="F:RNA binding"/>
    <property type="evidence" value="ECO:0007669"/>
    <property type="project" value="InterPro"/>
</dbReference>
<evidence type="ECO:0000259" key="2">
    <source>
        <dbReference type="Pfam" id="PF00849"/>
    </source>
</evidence>
<dbReference type="PROSITE" id="PS01129">
    <property type="entry name" value="PSI_RLU"/>
    <property type="match status" value="1"/>
</dbReference>
<dbReference type="GO" id="GO:0000455">
    <property type="term" value="P:enzyme-directed rRNA pseudouridine synthesis"/>
    <property type="evidence" value="ECO:0007669"/>
    <property type="project" value="TreeGrafter"/>
</dbReference>
<dbReference type="InterPro" id="IPR050188">
    <property type="entry name" value="RluA_PseudoU_synthase"/>
</dbReference>
<evidence type="ECO:0000256" key="1">
    <source>
        <dbReference type="SAM" id="Coils"/>
    </source>
</evidence>
<dbReference type="PANTHER" id="PTHR21600">
    <property type="entry name" value="MITOCHONDRIAL RNA PSEUDOURIDINE SYNTHASE"/>
    <property type="match status" value="1"/>
</dbReference>
<evidence type="ECO:0000313" key="4">
    <source>
        <dbReference type="Proteomes" id="UP000806077"/>
    </source>
</evidence>
<dbReference type="GO" id="GO:0140098">
    <property type="term" value="F:catalytic activity, acting on RNA"/>
    <property type="evidence" value="ECO:0007669"/>
    <property type="project" value="UniProtKB-ARBA"/>
</dbReference>
<dbReference type="EMBL" id="WXXV01000017">
    <property type="protein sequence ID" value="MBE7695974.1"/>
    <property type="molecule type" value="Genomic_DNA"/>
</dbReference>
<proteinExistence type="predicted"/>
<dbReference type="Proteomes" id="UP000806077">
    <property type="component" value="Unassembled WGS sequence"/>
</dbReference>
<feature type="coiled-coil region" evidence="1">
    <location>
        <begin position="115"/>
        <end position="169"/>
    </location>
</feature>
<feature type="domain" description="Pseudouridine synthase RsuA/RluA-like" evidence="2">
    <location>
        <begin position="364"/>
        <end position="512"/>
    </location>
</feature>
<dbReference type="GO" id="GO:0009982">
    <property type="term" value="F:pseudouridine synthase activity"/>
    <property type="evidence" value="ECO:0007669"/>
    <property type="project" value="InterPro"/>
</dbReference>
<accession>A0AAP1RH56</accession>
<gene>
    <name evidence="3" type="ORF">F7645_11150</name>
</gene>
<dbReference type="Pfam" id="PF00849">
    <property type="entry name" value="PseudoU_synth_2"/>
    <property type="match status" value="1"/>
</dbReference>
<dbReference type="InterPro" id="IPR020103">
    <property type="entry name" value="PsdUridine_synth_cat_dom_sf"/>
</dbReference>
<evidence type="ECO:0000313" key="3">
    <source>
        <dbReference type="EMBL" id="MBE7695974.1"/>
    </source>
</evidence>
<dbReference type="SUPFAM" id="SSF55120">
    <property type="entry name" value="Pseudouridine synthase"/>
    <property type="match status" value="1"/>
</dbReference>
<dbReference type="InterPro" id="IPR006145">
    <property type="entry name" value="PsdUridine_synth_RsuA/RluA"/>
</dbReference>
<protein>
    <submittedName>
        <fullName evidence="3">RNA pseudouridine synthase</fullName>
    </submittedName>
</protein>
<dbReference type="InterPro" id="IPR006224">
    <property type="entry name" value="PsdUridine_synth_RluA-like_CS"/>
</dbReference>
<name>A0AAP1RH56_9FLAO</name>
<dbReference type="PANTHER" id="PTHR21600:SF89">
    <property type="entry name" value="RIBOSOMAL LARGE SUBUNIT PSEUDOURIDINE SYNTHASE A"/>
    <property type="match status" value="1"/>
</dbReference>
<keyword evidence="4" id="KW-1185">Reference proteome</keyword>
<comment type="caution">
    <text evidence="3">The sequence shown here is derived from an EMBL/GenBank/DDBJ whole genome shotgun (WGS) entry which is preliminary data.</text>
</comment>
<reference evidence="3 4" key="1">
    <citation type="journal article" date="2020" name="Int. J. Syst. Evol. Microbiol.">
        <title>Tenacibaculum piscium sp. nov., isolated from skin ulcers of sea-farmed fish, and description of Tenacibaculum finnmarkense sp. nov. with subdivision into genomovars finnmarkense and ulcerans.</title>
        <authorList>
            <person name="Olsen A.B."/>
            <person name="Spilsberg B."/>
            <person name="Nilsen H.K."/>
            <person name="Lagesen K."/>
            <person name="Gulla S."/>
            <person name="Avendano-Herrera R."/>
            <person name="Irgang R."/>
            <person name="Duchaud E."/>
            <person name="Colquhoun D.J."/>
        </authorList>
    </citation>
    <scope>NUCLEOTIDE SEQUENCE [LARGE SCALE GENOMIC DNA]</scope>
    <source>
        <strain evidence="3 4">TNO037</strain>
    </source>
</reference>
<dbReference type="AlphaFoldDB" id="A0AAP1RH56"/>
<organism evidence="3 4">
    <name type="scientific">Tenacibaculum finnmarkense genomovar finnmarkense</name>
    <dbReference type="NCBI Taxonomy" id="1458503"/>
    <lineage>
        <taxon>Bacteria</taxon>
        <taxon>Pseudomonadati</taxon>
        <taxon>Bacteroidota</taxon>
        <taxon>Flavobacteriia</taxon>
        <taxon>Flavobacteriales</taxon>
        <taxon>Flavobacteriaceae</taxon>
        <taxon>Tenacibaculum</taxon>
        <taxon>Tenacibaculum finnmarkense</taxon>
    </lineage>
</organism>
<keyword evidence="1" id="KW-0175">Coiled coil</keyword>
<dbReference type="Gene3D" id="3.30.2350.10">
    <property type="entry name" value="Pseudouridine synthase"/>
    <property type="match status" value="1"/>
</dbReference>